<name>B0YCR9_ASPFC</name>
<dbReference type="PANTHER" id="PTHR21686:SF12">
    <property type="entry name" value="DEOXYNUCLEOTIDYLTRANSFERASE TERMINAL-INTERACTING PROTEIN 2"/>
    <property type="match status" value="1"/>
</dbReference>
<dbReference type="InterPro" id="IPR014810">
    <property type="entry name" value="Fcf2_C"/>
</dbReference>
<dbReference type="PhylomeDB" id="B0YCR9"/>
<evidence type="ECO:0000256" key="1">
    <source>
        <dbReference type="ARBA" id="ARBA00004604"/>
    </source>
</evidence>
<evidence type="ECO:0000313" key="4">
    <source>
        <dbReference type="EMBL" id="EDP47453.1"/>
    </source>
</evidence>
<gene>
    <name evidence="4" type="ORF">AFUB_092970</name>
</gene>
<evidence type="ECO:0000259" key="3">
    <source>
        <dbReference type="Pfam" id="PF08698"/>
    </source>
</evidence>
<protein>
    <submittedName>
        <fullName evidence="4">Nucleolus protein required for cell viability, putative</fullName>
    </submittedName>
</protein>
<evidence type="ECO:0000256" key="2">
    <source>
        <dbReference type="ARBA" id="ARBA00023242"/>
    </source>
</evidence>
<dbReference type="PANTHER" id="PTHR21686">
    <property type="entry name" value="DEOXYNUCLEOTIDYLTRANSFERASE TERMINAL-INTERACTING PROTEIN 2"/>
    <property type="match status" value="1"/>
</dbReference>
<dbReference type="HOGENOM" id="CLU_075129_1_0_1"/>
<evidence type="ECO:0000313" key="5">
    <source>
        <dbReference type="Proteomes" id="UP000001699"/>
    </source>
</evidence>
<proteinExistence type="predicted"/>
<comment type="subcellular location">
    <subcellularLocation>
        <location evidence="1">Nucleus</location>
        <location evidence="1">Nucleolus</location>
    </subcellularLocation>
</comment>
<dbReference type="GO" id="GO:0006396">
    <property type="term" value="P:RNA processing"/>
    <property type="evidence" value="ECO:0007669"/>
    <property type="project" value="TreeGrafter"/>
</dbReference>
<dbReference type="EMBL" id="DS499602">
    <property type="protein sequence ID" value="EDP47453.1"/>
    <property type="molecule type" value="Genomic_DNA"/>
</dbReference>
<reference evidence="4 5" key="1">
    <citation type="journal article" date="2008" name="PLoS Genet.">
        <title>Genomic islands in the pathogenic filamentous fungus Aspergillus fumigatus.</title>
        <authorList>
            <person name="Fedorova N.D."/>
            <person name="Khaldi N."/>
            <person name="Joardar V.S."/>
            <person name="Maiti R."/>
            <person name="Amedeo P."/>
            <person name="Anderson M.J."/>
            <person name="Crabtree J."/>
            <person name="Silva J.C."/>
            <person name="Badger J.H."/>
            <person name="Albarraq A."/>
            <person name="Angiuoli S."/>
            <person name="Bussey H."/>
            <person name="Bowyer P."/>
            <person name="Cotty P.J."/>
            <person name="Dyer P.S."/>
            <person name="Egan A."/>
            <person name="Galens K."/>
            <person name="Fraser-Liggett C.M."/>
            <person name="Haas B.J."/>
            <person name="Inman J.M."/>
            <person name="Kent R."/>
            <person name="Lemieux S."/>
            <person name="Malavazi I."/>
            <person name="Orvis J."/>
            <person name="Roemer T."/>
            <person name="Ronning C.M."/>
            <person name="Sundaram J.P."/>
            <person name="Sutton G."/>
            <person name="Turner G."/>
            <person name="Venter J.C."/>
            <person name="White O.R."/>
            <person name="Whitty B.R."/>
            <person name="Youngman P."/>
            <person name="Wolfe K.H."/>
            <person name="Goldman G.H."/>
            <person name="Wortman J.R."/>
            <person name="Jiang B."/>
            <person name="Denning D.W."/>
            <person name="Nierman W.C."/>
        </authorList>
    </citation>
    <scope>NUCLEOTIDE SEQUENCE [LARGE SCALE GENOMIC DNA]</scope>
    <source>
        <strain evidence="5">CBS 144.89 / FGSC A1163 / CEA10</strain>
    </source>
</reference>
<dbReference type="InterPro" id="IPR039883">
    <property type="entry name" value="Fcf2/DNTTIP2"/>
</dbReference>
<dbReference type="VEuPathDB" id="FungiDB:AFUB_092970"/>
<accession>B0YCR9</accession>
<organism evidence="4 5">
    <name type="scientific">Aspergillus fumigatus (strain CBS 144.89 / FGSC A1163 / CEA10)</name>
    <name type="common">Neosartorya fumigata</name>
    <dbReference type="NCBI Taxonomy" id="451804"/>
    <lineage>
        <taxon>Eukaryota</taxon>
        <taxon>Fungi</taxon>
        <taxon>Dikarya</taxon>
        <taxon>Ascomycota</taxon>
        <taxon>Pezizomycotina</taxon>
        <taxon>Eurotiomycetes</taxon>
        <taxon>Eurotiomycetidae</taxon>
        <taxon>Eurotiales</taxon>
        <taxon>Aspergillaceae</taxon>
        <taxon>Aspergillus</taxon>
        <taxon>Aspergillus subgen. Fumigati</taxon>
    </lineage>
</organism>
<feature type="domain" description="Fcf2 pre-rRNA processing C-terminal" evidence="3">
    <location>
        <begin position="118"/>
        <end position="212"/>
    </location>
</feature>
<dbReference type="AlphaFoldDB" id="B0YCR9"/>
<dbReference type="GO" id="GO:0005730">
    <property type="term" value="C:nucleolus"/>
    <property type="evidence" value="ECO:0007669"/>
    <property type="project" value="UniProtKB-SubCell"/>
</dbReference>
<sequence length="296" mass="33068">MQVEACGKVALHSIEEGALNDHDIEQLLYEAESRLQTCKVQPMSTSQDQAIGHSGKPFLNIPKLATDSSLQSYIAQRDDVALADTKRIIDTLQMNLSNKRLATVKIQQASVNSSTQKKKPTAGADWFHLPKTELTTELKRDLQLIRMRSVLDPKRHYKKESGKAQPPKYSQLGTIIEGPTEFFSGRIAKKDRKKTFVEDVLALERETKRFASKYREIQISKQSGKRSFYSNPSCEKKPSKKMRQISQILEDINPVKGLVQRSSYLLTCQFQATCGEASSGLSVPESCSCALLVASA</sequence>
<dbReference type="OrthoDB" id="427886at2759"/>
<keyword evidence="2" id="KW-0539">Nucleus</keyword>
<dbReference type="Pfam" id="PF08698">
    <property type="entry name" value="Fcf2"/>
    <property type="match status" value="1"/>
</dbReference>
<keyword evidence="5" id="KW-1185">Reference proteome</keyword>
<dbReference type="Proteomes" id="UP000001699">
    <property type="component" value="Unassembled WGS sequence"/>
</dbReference>
<dbReference type="GO" id="GO:0003723">
    <property type="term" value="F:RNA binding"/>
    <property type="evidence" value="ECO:0007669"/>
    <property type="project" value="TreeGrafter"/>
</dbReference>